<accession>A0A1G7F4W7</accession>
<evidence type="ECO:0000313" key="1">
    <source>
        <dbReference type="EMBL" id="SDE70892.1"/>
    </source>
</evidence>
<dbReference type="SMART" id="SM00855">
    <property type="entry name" value="PGAM"/>
    <property type="match status" value="1"/>
</dbReference>
<sequence length="180" mass="19792">MKRLYLFRHAKSSWEHPNLEDHDRPLAPRGEHAATAMGAVLEGLSPRPAWVLCSTAVRARQTHDLARHGLADIPASAVLVEPDLYTFEASALRQRLQRLDDGVPSVLVIAHNPALEDLARDLTTGDDGSARRRLRRKFPTAALAVLALDVARWADLAPGRGHVADFIRPADLESAPTEPR</sequence>
<keyword evidence="2" id="KW-1185">Reference proteome</keyword>
<evidence type="ECO:0000313" key="2">
    <source>
        <dbReference type="Proteomes" id="UP000199412"/>
    </source>
</evidence>
<gene>
    <name evidence="1" type="ORF">SAMN05421720_110114</name>
</gene>
<dbReference type="RefSeq" id="WP_176793731.1">
    <property type="nucleotide sequence ID" value="NZ_FNAP01000010.1"/>
</dbReference>
<dbReference type="Pfam" id="PF00300">
    <property type="entry name" value="His_Phos_1"/>
    <property type="match status" value="1"/>
</dbReference>
<dbReference type="STRING" id="69960.SAMN05421720_110114"/>
<proteinExistence type="predicted"/>
<dbReference type="EMBL" id="FNAP01000010">
    <property type="protein sequence ID" value="SDE70892.1"/>
    <property type="molecule type" value="Genomic_DNA"/>
</dbReference>
<dbReference type="PANTHER" id="PTHR47623:SF1">
    <property type="entry name" value="OS09G0287300 PROTEIN"/>
    <property type="match status" value="1"/>
</dbReference>
<dbReference type="Gene3D" id="3.40.50.1240">
    <property type="entry name" value="Phosphoglycerate mutase-like"/>
    <property type="match status" value="1"/>
</dbReference>
<dbReference type="CDD" id="cd07067">
    <property type="entry name" value="HP_PGM_like"/>
    <property type="match status" value="1"/>
</dbReference>
<protein>
    <submittedName>
        <fullName evidence="1">Phosphohistidine phosphatase</fullName>
    </submittedName>
</protein>
<reference evidence="1 2" key="1">
    <citation type="submission" date="2016-10" db="EMBL/GenBank/DDBJ databases">
        <authorList>
            <person name="de Groot N.N."/>
        </authorList>
    </citation>
    <scope>NUCLEOTIDE SEQUENCE [LARGE SCALE GENOMIC DNA]</scope>
    <source>
        <strain evidence="1 2">ATCC 700224</strain>
    </source>
</reference>
<dbReference type="PANTHER" id="PTHR47623">
    <property type="entry name" value="OS09G0287300 PROTEIN"/>
    <property type="match status" value="1"/>
</dbReference>
<organism evidence="1 2">
    <name type="scientific">Rhodospira trueperi</name>
    <dbReference type="NCBI Taxonomy" id="69960"/>
    <lineage>
        <taxon>Bacteria</taxon>
        <taxon>Pseudomonadati</taxon>
        <taxon>Pseudomonadota</taxon>
        <taxon>Alphaproteobacteria</taxon>
        <taxon>Rhodospirillales</taxon>
        <taxon>Rhodospirillaceae</taxon>
        <taxon>Rhodospira</taxon>
    </lineage>
</organism>
<dbReference type="AlphaFoldDB" id="A0A1G7F4W7"/>
<dbReference type="Proteomes" id="UP000199412">
    <property type="component" value="Unassembled WGS sequence"/>
</dbReference>
<dbReference type="InterPro" id="IPR013078">
    <property type="entry name" value="His_Pase_superF_clade-1"/>
</dbReference>
<dbReference type="InterPro" id="IPR029033">
    <property type="entry name" value="His_PPase_superfam"/>
</dbReference>
<name>A0A1G7F4W7_9PROT</name>
<dbReference type="SUPFAM" id="SSF53254">
    <property type="entry name" value="Phosphoglycerate mutase-like"/>
    <property type="match status" value="1"/>
</dbReference>